<sequence>MGGEARDDDEWALPTYSKEAYPQAGRKMPKTHLPGHLDSVRQTVRPKHQVLIAKCYPRLPKNSAADVKPNGSELSYLMYYASSRKSKLQKVGTFLERKTASDVSKSQSARVLVTLQILTALLDNKAVGEGSGLALMAPYVMRIIGGILENTNDVSLIQATQTTWNAFCKHPDQALLAAEHEHRELFEKTITQYSQYAHKSGAKKLGKGTTPVATHDAIRLRETGLQAIKSVLTSVVMCFESAQPVLYITIPAVLGNLHGDGASHIEHLLGASKRAEEGEKNRAMNPRQSIATVRTFTGQDDTSEPDPRAAEGTAQDADAIAEEEVAILALDCLKTVFASDNRAQARTATSVVLKYLSDLQYYRRPSSSDKHISDLSINTWATKIFELCTAWTPVGDRFILLVTAVETLVRLPLKERDIRQHLLHASLIDHILRSDLNLIGLSTMDVLLQLMQHTLRILQSGVAPPATASSNSASAPNTPKTPASGASQPASAAEQSRSNGDTDRPSPPTTELVDRLKSCIAGLATHIYYTDQISDMIGAILLRLKPNPTSSGQQAPSATVAAIEEPRTALSEVASNSGLPTSRSRSNSTNTGYFSFDAARQTALEAVRDIIKVANNCRHHSLSGLADSRNAVPIAIWEGTQWLLKDPSHEVRIAYVQALITWLEFETDKTDSRLTEPEIYPKNRRQQKAEPTDDLDFDANLRAVTSASIKNHRLHNRSTGGGSQHQKSVNGRQTFLQLLHVANYDNALHYAASSDVDIILVHCLLAKLVQKLGINAATSGLPIIFKLQEDIARVESPIAKVRMGSLVHGYLWALVEVFGINTPGVADDVASAIMDEINRRKDMELWMEVISYPTKSLDGVAKRDFSGTSALSKISEESVAHNELKAFDDREGLVGALWDAYRRSMLSPPPSLPGSPGRAMSPRREGVERTNSSYVSAKKTPEGVLDPVDPNLSPKARRARKAREHKAKEQMMANWTREDAIREIQAMAPRSLSLSGQSRTSPQNGVAGQVPLGATSGNHRSLLAATNQSAKESDSESSTGVGAKRAPTIDDLRQVCAEPADFSGLLNGSKKEKVNVKALLASLATKDYEKERRFPKRGRPMD</sequence>
<feature type="region of interest" description="Disordered" evidence="2">
    <location>
        <begin position="905"/>
        <end position="935"/>
    </location>
</feature>
<protein>
    <recommendedName>
        <fullName evidence="5">Protein EFR3</fullName>
    </recommendedName>
</protein>
<dbReference type="AlphaFoldDB" id="A0A3M7H050"/>
<dbReference type="Pfam" id="PF21072">
    <property type="entry name" value="EFR3"/>
    <property type="match status" value="1"/>
</dbReference>
<evidence type="ECO:0000313" key="4">
    <source>
        <dbReference type="Proteomes" id="UP000280598"/>
    </source>
</evidence>
<comment type="caution">
    <text evidence="3">The sequence shown here is derived from an EMBL/GenBank/DDBJ whole genome shotgun (WGS) entry which is preliminary data.</text>
</comment>
<evidence type="ECO:0000256" key="2">
    <source>
        <dbReference type="SAM" id="MobiDB-lite"/>
    </source>
</evidence>
<evidence type="ECO:0008006" key="5">
    <source>
        <dbReference type="Google" id="ProtNLM"/>
    </source>
</evidence>
<dbReference type="InterPro" id="IPR039786">
    <property type="entry name" value="EFR3"/>
</dbReference>
<dbReference type="EMBL" id="QWIS01000108">
    <property type="protein sequence ID" value="RMZ06770.1"/>
    <property type="molecule type" value="Genomic_DNA"/>
</dbReference>
<dbReference type="Proteomes" id="UP000280598">
    <property type="component" value="Unassembled WGS sequence"/>
</dbReference>
<dbReference type="PANTHER" id="PTHR47766">
    <property type="entry name" value="PROTEIN EFR3"/>
    <property type="match status" value="1"/>
</dbReference>
<proteinExistence type="inferred from homology"/>
<accession>A0A3M7H050</accession>
<feature type="compositionally biased region" description="Low complexity" evidence="2">
    <location>
        <begin position="466"/>
        <end position="498"/>
    </location>
</feature>
<evidence type="ECO:0000256" key="1">
    <source>
        <dbReference type="ARBA" id="ARBA00010216"/>
    </source>
</evidence>
<evidence type="ECO:0000313" key="3">
    <source>
        <dbReference type="EMBL" id="RMZ06770.1"/>
    </source>
</evidence>
<feature type="compositionally biased region" description="Basic and acidic residues" evidence="2">
    <location>
        <begin position="673"/>
        <end position="691"/>
    </location>
</feature>
<gene>
    <name evidence="3" type="ORF">D0860_05392</name>
</gene>
<dbReference type="GO" id="GO:0072659">
    <property type="term" value="P:protein localization to plasma membrane"/>
    <property type="evidence" value="ECO:0007669"/>
    <property type="project" value="InterPro"/>
</dbReference>
<feature type="region of interest" description="Disordered" evidence="2">
    <location>
        <begin position="991"/>
        <end position="1046"/>
    </location>
</feature>
<comment type="similarity">
    <text evidence="1">Belongs to the EFR3 family.</text>
</comment>
<dbReference type="VEuPathDB" id="FungiDB:BTJ68_05338"/>
<name>A0A3M7H050_HORWE</name>
<feature type="region of interest" description="Disordered" evidence="2">
    <location>
        <begin position="673"/>
        <end position="693"/>
    </location>
</feature>
<feature type="compositionally biased region" description="Polar residues" evidence="2">
    <location>
        <begin position="992"/>
        <end position="1006"/>
    </location>
</feature>
<dbReference type="GO" id="GO:0005886">
    <property type="term" value="C:plasma membrane"/>
    <property type="evidence" value="ECO:0007669"/>
    <property type="project" value="TreeGrafter"/>
</dbReference>
<dbReference type="InterPro" id="IPR049150">
    <property type="entry name" value="EFR3_HEAT-like_rpt"/>
</dbReference>
<dbReference type="PANTHER" id="PTHR47766:SF1">
    <property type="entry name" value="PROTEIN EFR3"/>
    <property type="match status" value="1"/>
</dbReference>
<organism evidence="3 4">
    <name type="scientific">Hortaea werneckii</name>
    <name type="common">Black yeast</name>
    <name type="synonym">Cladosporium werneckii</name>
    <dbReference type="NCBI Taxonomy" id="91943"/>
    <lineage>
        <taxon>Eukaryota</taxon>
        <taxon>Fungi</taxon>
        <taxon>Dikarya</taxon>
        <taxon>Ascomycota</taxon>
        <taxon>Pezizomycotina</taxon>
        <taxon>Dothideomycetes</taxon>
        <taxon>Dothideomycetidae</taxon>
        <taxon>Mycosphaerellales</taxon>
        <taxon>Teratosphaeriaceae</taxon>
        <taxon>Hortaea</taxon>
    </lineage>
</organism>
<feature type="compositionally biased region" description="Polar residues" evidence="2">
    <location>
        <begin position="1015"/>
        <end position="1040"/>
    </location>
</feature>
<reference evidence="3 4" key="1">
    <citation type="journal article" date="2018" name="BMC Genomics">
        <title>Genomic evidence for intraspecific hybridization in a clonal and extremely halotolerant yeast.</title>
        <authorList>
            <person name="Gostincar C."/>
            <person name="Stajich J.E."/>
            <person name="Zupancic J."/>
            <person name="Zalar P."/>
            <person name="Gunde-Cimerman N."/>
        </authorList>
    </citation>
    <scope>NUCLEOTIDE SEQUENCE [LARGE SCALE GENOMIC DNA]</scope>
    <source>
        <strain evidence="3 4">EXF-562</strain>
    </source>
</reference>
<feature type="region of interest" description="Disordered" evidence="2">
    <location>
        <begin position="466"/>
        <end position="511"/>
    </location>
</feature>